<accession>A0A6H0KMX1</accession>
<feature type="domain" description="HTH cro/C1-type" evidence="1">
    <location>
        <begin position="38"/>
        <end position="83"/>
    </location>
</feature>
<dbReference type="Pfam" id="PF01381">
    <property type="entry name" value="HTH_3"/>
    <property type="match status" value="1"/>
</dbReference>
<dbReference type="PROSITE" id="PS50943">
    <property type="entry name" value="HTH_CROC1"/>
    <property type="match status" value="1"/>
</dbReference>
<dbReference type="InterPro" id="IPR010982">
    <property type="entry name" value="Lambda_DNA-bd_dom_sf"/>
</dbReference>
<evidence type="ECO:0000313" key="2">
    <source>
        <dbReference type="EMBL" id="QIU94722.1"/>
    </source>
</evidence>
<evidence type="ECO:0000313" key="3">
    <source>
        <dbReference type="Proteomes" id="UP000501780"/>
    </source>
</evidence>
<dbReference type="KEGG" id="bfc:BacF7301_11480"/>
<dbReference type="Proteomes" id="UP000501780">
    <property type="component" value="Chromosome"/>
</dbReference>
<reference evidence="2 3" key="1">
    <citation type="submission" date="2020-03" db="EMBL/GenBank/DDBJ databases">
        <title>Genomic analysis of Bacteroides faecium CBA7301.</title>
        <authorList>
            <person name="Kim J."/>
            <person name="Roh S.W."/>
        </authorList>
    </citation>
    <scope>NUCLEOTIDE SEQUENCE [LARGE SCALE GENOMIC DNA]</scope>
    <source>
        <strain evidence="2 3">CBA7301</strain>
    </source>
</reference>
<protein>
    <submittedName>
        <fullName evidence="2">Helix-turn-helix transcriptional regulator</fullName>
    </submittedName>
</protein>
<dbReference type="InterPro" id="IPR001387">
    <property type="entry name" value="Cro/C1-type_HTH"/>
</dbReference>
<dbReference type="CDD" id="cd00093">
    <property type="entry name" value="HTH_XRE"/>
    <property type="match status" value="1"/>
</dbReference>
<keyword evidence="3" id="KW-1185">Reference proteome</keyword>
<evidence type="ECO:0000259" key="1">
    <source>
        <dbReference type="PROSITE" id="PS50943"/>
    </source>
</evidence>
<sequence>MKTKTLSELEDKFIGEKGTPSRDAYEKELSDLMIGFQIKNARMKLDVTQEELANRINKKRAFISRIENDGSNLTIGTLRDIVERGLGGKLSIEVQI</sequence>
<name>A0A6H0KMX1_9BACE</name>
<dbReference type="SUPFAM" id="SSF47413">
    <property type="entry name" value="lambda repressor-like DNA-binding domains"/>
    <property type="match status" value="1"/>
</dbReference>
<dbReference type="AlphaFoldDB" id="A0A6H0KMX1"/>
<dbReference type="Gene3D" id="1.10.260.40">
    <property type="entry name" value="lambda repressor-like DNA-binding domains"/>
    <property type="match status" value="1"/>
</dbReference>
<dbReference type="EMBL" id="CP050831">
    <property type="protein sequence ID" value="QIU94722.1"/>
    <property type="molecule type" value="Genomic_DNA"/>
</dbReference>
<dbReference type="GO" id="GO:0003677">
    <property type="term" value="F:DNA binding"/>
    <property type="evidence" value="ECO:0007669"/>
    <property type="project" value="InterPro"/>
</dbReference>
<gene>
    <name evidence="2" type="ORF">BacF7301_11480</name>
</gene>
<proteinExistence type="predicted"/>
<organism evidence="2 3">
    <name type="scientific">Bacteroides faecium</name>
    <dbReference type="NCBI Taxonomy" id="2715212"/>
    <lineage>
        <taxon>Bacteria</taxon>
        <taxon>Pseudomonadati</taxon>
        <taxon>Bacteroidota</taxon>
        <taxon>Bacteroidia</taxon>
        <taxon>Bacteroidales</taxon>
        <taxon>Bacteroidaceae</taxon>
        <taxon>Bacteroides</taxon>
    </lineage>
</organism>
<dbReference type="SMART" id="SM00530">
    <property type="entry name" value="HTH_XRE"/>
    <property type="match status" value="1"/>
</dbReference>
<dbReference type="RefSeq" id="WP_167962904.1">
    <property type="nucleotide sequence ID" value="NZ_CP050831.1"/>
</dbReference>